<feature type="transmembrane region" description="Helical" evidence="10">
    <location>
        <begin position="21"/>
        <end position="41"/>
    </location>
</feature>
<feature type="transmembrane region" description="Helical" evidence="10">
    <location>
        <begin position="121"/>
        <end position="144"/>
    </location>
</feature>
<dbReference type="InterPro" id="IPR005829">
    <property type="entry name" value="Sugar_transporter_CS"/>
</dbReference>
<evidence type="ECO:0000256" key="10">
    <source>
        <dbReference type="SAM" id="Phobius"/>
    </source>
</evidence>
<keyword evidence="3 8" id="KW-0813">Transport</keyword>
<evidence type="ECO:0000256" key="7">
    <source>
        <dbReference type="ARBA" id="ARBA00049119"/>
    </source>
</evidence>
<keyword evidence="5 10" id="KW-1133">Transmembrane helix</keyword>
<dbReference type="SUPFAM" id="SSF103473">
    <property type="entry name" value="MFS general substrate transporter"/>
    <property type="match status" value="1"/>
</dbReference>
<dbReference type="NCBIfam" id="TIGR00879">
    <property type="entry name" value="SP"/>
    <property type="match status" value="1"/>
</dbReference>
<feature type="transmembrane region" description="Helical" evidence="10">
    <location>
        <begin position="96"/>
        <end position="115"/>
    </location>
</feature>
<evidence type="ECO:0000256" key="8">
    <source>
        <dbReference type="RuleBase" id="RU003346"/>
    </source>
</evidence>
<dbReference type="PANTHER" id="PTHR48022:SF64">
    <property type="entry name" value="MAJOR FACILITATOR SUPERFAMILY (MFS) PROFILE DOMAIN-CONTAINING PROTEIN"/>
    <property type="match status" value="1"/>
</dbReference>
<comment type="similarity">
    <text evidence="2 8">Belongs to the major facilitator superfamily. Sugar transporter (TC 2.A.1.1) family.</text>
</comment>
<dbReference type="PANTHER" id="PTHR48022">
    <property type="entry name" value="PLASTIDIC GLUCOSE TRANSPORTER 4"/>
    <property type="match status" value="1"/>
</dbReference>
<evidence type="ECO:0000256" key="5">
    <source>
        <dbReference type="ARBA" id="ARBA00022989"/>
    </source>
</evidence>
<feature type="region of interest" description="Disordered" evidence="9">
    <location>
        <begin position="503"/>
        <end position="523"/>
    </location>
</feature>
<evidence type="ECO:0000256" key="1">
    <source>
        <dbReference type="ARBA" id="ARBA00004141"/>
    </source>
</evidence>
<evidence type="ECO:0000256" key="2">
    <source>
        <dbReference type="ARBA" id="ARBA00010992"/>
    </source>
</evidence>
<dbReference type="Pfam" id="PF00083">
    <property type="entry name" value="Sugar_tr"/>
    <property type="match status" value="1"/>
</dbReference>
<dbReference type="GO" id="GO:0016020">
    <property type="term" value="C:membrane"/>
    <property type="evidence" value="ECO:0007669"/>
    <property type="project" value="UniProtKB-SubCell"/>
</dbReference>
<dbReference type="InterPro" id="IPR005828">
    <property type="entry name" value="MFS_sugar_transport-like"/>
</dbReference>
<keyword evidence="13" id="KW-1185">Reference proteome</keyword>
<dbReference type="PRINTS" id="PR00171">
    <property type="entry name" value="SUGRTRNSPORT"/>
</dbReference>
<feature type="transmembrane region" description="Helical" evidence="10">
    <location>
        <begin position="448"/>
        <end position="467"/>
    </location>
</feature>
<proteinExistence type="inferred from homology"/>
<keyword evidence="6 10" id="KW-0472">Membrane</keyword>
<evidence type="ECO:0000259" key="11">
    <source>
        <dbReference type="PROSITE" id="PS50850"/>
    </source>
</evidence>
<dbReference type="Gene3D" id="1.20.1250.20">
    <property type="entry name" value="MFS general substrate transporter like domains"/>
    <property type="match status" value="1"/>
</dbReference>
<evidence type="ECO:0000313" key="13">
    <source>
        <dbReference type="Proteomes" id="UP001182556"/>
    </source>
</evidence>
<accession>A0AAD9CX77</accession>
<dbReference type="AlphaFoldDB" id="A0AAD9CX77"/>
<dbReference type="Proteomes" id="UP001182556">
    <property type="component" value="Unassembled WGS sequence"/>
</dbReference>
<evidence type="ECO:0000313" key="12">
    <source>
        <dbReference type="EMBL" id="KAK1920766.1"/>
    </source>
</evidence>
<feature type="transmembrane region" description="Helical" evidence="10">
    <location>
        <begin position="278"/>
        <end position="303"/>
    </location>
</feature>
<gene>
    <name evidence="12" type="ORF">DB88DRAFT_106342</name>
</gene>
<comment type="subcellular location">
    <subcellularLocation>
        <location evidence="1">Membrane</location>
        <topology evidence="1">Multi-pass membrane protein</topology>
    </subcellularLocation>
</comment>
<evidence type="ECO:0000256" key="6">
    <source>
        <dbReference type="ARBA" id="ARBA00023136"/>
    </source>
</evidence>
<name>A0AAD9CX77_PAPLA</name>
<keyword evidence="4 10" id="KW-0812">Transmembrane</keyword>
<evidence type="ECO:0000256" key="9">
    <source>
        <dbReference type="SAM" id="MobiDB-lite"/>
    </source>
</evidence>
<dbReference type="InterPro" id="IPR020846">
    <property type="entry name" value="MFS_dom"/>
</dbReference>
<dbReference type="PROSITE" id="PS00217">
    <property type="entry name" value="SUGAR_TRANSPORT_2"/>
    <property type="match status" value="1"/>
</dbReference>
<dbReference type="InterPro" id="IPR050360">
    <property type="entry name" value="MFS_Sugar_Transporters"/>
</dbReference>
<feature type="transmembrane region" description="Helical" evidence="10">
    <location>
        <begin position="419"/>
        <end position="436"/>
    </location>
</feature>
<organism evidence="12 13">
    <name type="scientific">Papiliotrema laurentii</name>
    <name type="common">Cryptococcus laurentii</name>
    <dbReference type="NCBI Taxonomy" id="5418"/>
    <lineage>
        <taxon>Eukaryota</taxon>
        <taxon>Fungi</taxon>
        <taxon>Dikarya</taxon>
        <taxon>Basidiomycota</taxon>
        <taxon>Agaricomycotina</taxon>
        <taxon>Tremellomycetes</taxon>
        <taxon>Tremellales</taxon>
        <taxon>Rhynchogastremaceae</taxon>
        <taxon>Papiliotrema</taxon>
    </lineage>
</organism>
<comment type="caution">
    <text evidence="12">The sequence shown here is derived from an EMBL/GenBank/DDBJ whole genome shotgun (WGS) entry which is preliminary data.</text>
</comment>
<feature type="transmembrane region" description="Helical" evidence="10">
    <location>
        <begin position="156"/>
        <end position="178"/>
    </location>
</feature>
<dbReference type="InterPro" id="IPR003663">
    <property type="entry name" value="Sugar/inositol_transpt"/>
</dbReference>
<dbReference type="EMBL" id="JAODAN010000012">
    <property type="protein sequence ID" value="KAK1920766.1"/>
    <property type="molecule type" value="Genomic_DNA"/>
</dbReference>
<feature type="transmembrane region" description="Helical" evidence="10">
    <location>
        <begin position="315"/>
        <end position="336"/>
    </location>
</feature>
<dbReference type="PROSITE" id="PS50850">
    <property type="entry name" value="MFS"/>
    <property type="match status" value="1"/>
</dbReference>
<evidence type="ECO:0000256" key="4">
    <source>
        <dbReference type="ARBA" id="ARBA00022692"/>
    </source>
</evidence>
<comment type="catalytic activity">
    <reaction evidence="7">
        <text>myo-inositol(out) + H(+)(out) = myo-inositol(in) + H(+)(in)</text>
        <dbReference type="Rhea" id="RHEA:60364"/>
        <dbReference type="ChEBI" id="CHEBI:15378"/>
        <dbReference type="ChEBI" id="CHEBI:17268"/>
    </reaction>
</comment>
<feature type="domain" description="Major facilitator superfamily (MFS) profile" evidence="11">
    <location>
        <begin position="28"/>
        <end position="471"/>
    </location>
</feature>
<dbReference type="InterPro" id="IPR036259">
    <property type="entry name" value="MFS_trans_sf"/>
</dbReference>
<dbReference type="FunFam" id="1.20.1250.20:FF:000117">
    <property type="entry name" value="MFS hexose transporter"/>
    <property type="match status" value="1"/>
</dbReference>
<reference evidence="12" key="1">
    <citation type="submission" date="2023-02" db="EMBL/GenBank/DDBJ databases">
        <title>Identification and recombinant expression of a fungal hydrolase from Papiliotrema laurentii that hydrolyzes apple cutin and clears colloidal polyester polyurethane.</title>
        <authorList>
            <consortium name="DOE Joint Genome Institute"/>
            <person name="Roman V.A."/>
            <person name="Bojanowski C."/>
            <person name="Crable B.R."/>
            <person name="Wagner D.N."/>
            <person name="Hung C.S."/>
            <person name="Nadeau L.J."/>
            <person name="Schratz L."/>
            <person name="Haridas S."/>
            <person name="Pangilinan J."/>
            <person name="Lipzen A."/>
            <person name="Na H."/>
            <person name="Yan M."/>
            <person name="Ng V."/>
            <person name="Grigoriev I.V."/>
            <person name="Spatafora J.W."/>
            <person name="Barlow D."/>
            <person name="Biffinger J."/>
            <person name="Kelley-Loughnane N."/>
            <person name="Varaljay V.A."/>
            <person name="Crookes-Goodson W.J."/>
        </authorList>
    </citation>
    <scope>NUCLEOTIDE SEQUENCE</scope>
    <source>
        <strain evidence="12">5307AH</strain>
    </source>
</reference>
<dbReference type="GO" id="GO:0005351">
    <property type="term" value="F:carbohydrate:proton symporter activity"/>
    <property type="evidence" value="ECO:0007669"/>
    <property type="project" value="TreeGrafter"/>
</dbReference>
<feature type="compositionally biased region" description="Basic and acidic residues" evidence="9">
    <location>
        <begin position="503"/>
        <end position="514"/>
    </location>
</feature>
<protein>
    <submittedName>
        <fullName evidence="12">General substrate transporter</fullName>
    </submittedName>
</protein>
<sequence length="523" mass="57465">MSSHIDQLLAGRKTSYWGTRGLLALNLMLILPQLSSYATGYDGSMMNGLQSLDTWQSYFNHPTGSILGLFNCIQPVGQILSFPVEAWFSDKYGRRFGMFVGAAILLVGTILQGAAQNMGMFVAARGIIGFGLGINITAAPVYILETAFPTHRSPLTAVYNALWNVGSLVAAWVTYGTFTMGNNWAWRIPSLLQALASVLQILLIYALPESPRWLVENGKTEEAARVLTKYHAGGNPNDPLIELELAEIHMAIETDKEINETTSYLTLFRNKANRSRTLIIIAIGFFSQWSGNGLISYYLSLILSSVGYTSSQDQLMINGVLQAFSLVTAIGGALVVNRFKRRTLWLTSTVGIFVVFIVWTICESLYEKSNNAGNPNVAAGKAVVAMIFIYQFFSNVGWVPLQVLYCIEILPLAIRARGLAVYNLSVSLAGFVNQYLNPVGIQNLGWKYYIVYDVWIFFELVIVFFFFKETQGMSLEGTAALYDGALAVEGIAASGAAATEKARGVEDVEEKEQGRPQVTVLEA</sequence>
<feature type="transmembrane region" description="Helical" evidence="10">
    <location>
        <begin position="343"/>
        <end position="362"/>
    </location>
</feature>
<evidence type="ECO:0000256" key="3">
    <source>
        <dbReference type="ARBA" id="ARBA00022448"/>
    </source>
</evidence>
<feature type="transmembrane region" description="Helical" evidence="10">
    <location>
        <begin position="382"/>
        <end position="407"/>
    </location>
</feature>